<sequence>MKIYNFEPTDFGPVATDEAYMREALKLAQKAYEEDEIPIGAIIVSQGKIIGKGYNLTERLNDVTAHAEMQAFTAASNYMGGKYLKDCTLYVTVEPCVMCAGASYWAQIAKIVYGAEDEKRGASRYGNLYHPKTEVTSGVLATECANLIKSFFRNKR</sequence>
<dbReference type="PANTHER" id="PTHR11079">
    <property type="entry name" value="CYTOSINE DEAMINASE FAMILY MEMBER"/>
    <property type="match status" value="1"/>
</dbReference>
<dbReference type="PROSITE" id="PS51747">
    <property type="entry name" value="CYT_DCMP_DEAMINASES_2"/>
    <property type="match status" value="1"/>
</dbReference>
<protein>
    <recommendedName>
        <fullName evidence="6">tRNA-specific adenosine deaminase</fullName>
        <ecNumber evidence="6">3.5.4.33</ecNumber>
    </recommendedName>
</protein>
<evidence type="ECO:0000256" key="4">
    <source>
        <dbReference type="ARBA" id="ARBA00022833"/>
    </source>
</evidence>
<keyword evidence="4 6" id="KW-0862">Zinc</keyword>
<dbReference type="EMBL" id="JACOIK010000011">
    <property type="protein sequence ID" value="MBD1434327.1"/>
    <property type="molecule type" value="Genomic_DNA"/>
</dbReference>
<comment type="catalytic activity">
    <reaction evidence="5 6">
        <text>adenosine(34) in tRNA + H2O + H(+) = inosine(34) in tRNA + NH4(+)</text>
        <dbReference type="Rhea" id="RHEA:43168"/>
        <dbReference type="Rhea" id="RHEA-COMP:10373"/>
        <dbReference type="Rhea" id="RHEA-COMP:10374"/>
        <dbReference type="ChEBI" id="CHEBI:15377"/>
        <dbReference type="ChEBI" id="CHEBI:15378"/>
        <dbReference type="ChEBI" id="CHEBI:28938"/>
        <dbReference type="ChEBI" id="CHEBI:74411"/>
        <dbReference type="ChEBI" id="CHEBI:82852"/>
        <dbReference type="EC" id="3.5.4.33"/>
    </reaction>
</comment>
<keyword evidence="9" id="KW-1185">Reference proteome</keyword>
<evidence type="ECO:0000256" key="1">
    <source>
        <dbReference type="ARBA" id="ARBA00022694"/>
    </source>
</evidence>
<evidence type="ECO:0000256" key="6">
    <source>
        <dbReference type="HAMAP-Rule" id="MF_00972"/>
    </source>
</evidence>
<dbReference type="InterPro" id="IPR028883">
    <property type="entry name" value="tRNA_aden_deaminase"/>
</dbReference>
<feature type="binding site" evidence="6">
    <location>
        <position position="66"/>
    </location>
    <ligand>
        <name>Zn(2+)</name>
        <dbReference type="ChEBI" id="CHEBI:29105"/>
        <note>catalytic</note>
    </ligand>
</feature>
<reference evidence="8 9" key="1">
    <citation type="submission" date="2020-08" db="EMBL/GenBank/DDBJ databases">
        <title>Sphingobacterium sp. DN00404 isolated from aquaculture water.</title>
        <authorList>
            <person name="Zhang M."/>
        </authorList>
    </citation>
    <scope>NUCLEOTIDE SEQUENCE [LARGE SCALE GENOMIC DNA]</scope>
    <source>
        <strain evidence="8 9">DN00404</strain>
    </source>
</reference>
<feature type="active site" description="Proton donor" evidence="6">
    <location>
        <position position="68"/>
    </location>
</feature>
<comment type="subunit">
    <text evidence="6">Homodimer.</text>
</comment>
<keyword evidence="2 6" id="KW-0479">Metal-binding</keyword>
<dbReference type="InterPro" id="IPR002125">
    <property type="entry name" value="CMP_dCMP_dom"/>
</dbReference>
<comment type="cofactor">
    <cofactor evidence="6">
        <name>Zn(2+)</name>
        <dbReference type="ChEBI" id="CHEBI:29105"/>
    </cofactor>
    <text evidence="6">Binds 1 zinc ion per subunit.</text>
</comment>
<dbReference type="EC" id="3.5.4.33" evidence="6"/>
<dbReference type="RefSeq" id="WP_190995207.1">
    <property type="nucleotide sequence ID" value="NZ_JACOIK010000011.1"/>
</dbReference>
<comment type="similarity">
    <text evidence="6">Belongs to the cytidine and deoxycytidylate deaminase family.</text>
</comment>
<keyword evidence="3 6" id="KW-0378">Hydrolase</keyword>
<proteinExistence type="inferred from homology"/>
<dbReference type="Gene3D" id="3.40.140.10">
    <property type="entry name" value="Cytidine Deaminase, domain 2"/>
    <property type="match status" value="1"/>
</dbReference>
<evidence type="ECO:0000259" key="7">
    <source>
        <dbReference type="PROSITE" id="PS51747"/>
    </source>
</evidence>
<dbReference type="CDD" id="cd01285">
    <property type="entry name" value="nucleoside_deaminase"/>
    <property type="match status" value="1"/>
</dbReference>
<dbReference type="SUPFAM" id="SSF53927">
    <property type="entry name" value="Cytidine deaminase-like"/>
    <property type="match status" value="1"/>
</dbReference>
<dbReference type="Proteomes" id="UP000602759">
    <property type="component" value="Unassembled WGS sequence"/>
</dbReference>
<dbReference type="HAMAP" id="MF_00972">
    <property type="entry name" value="tRNA_aden_deaminase"/>
    <property type="match status" value="1"/>
</dbReference>
<organism evidence="8 9">
    <name type="scientific">Sphingobacterium micropteri</name>
    <dbReference type="NCBI Taxonomy" id="2763501"/>
    <lineage>
        <taxon>Bacteria</taxon>
        <taxon>Pseudomonadati</taxon>
        <taxon>Bacteroidota</taxon>
        <taxon>Sphingobacteriia</taxon>
        <taxon>Sphingobacteriales</taxon>
        <taxon>Sphingobacteriaceae</taxon>
        <taxon>Sphingobacterium</taxon>
    </lineage>
</organism>
<evidence type="ECO:0000256" key="5">
    <source>
        <dbReference type="ARBA" id="ARBA00048045"/>
    </source>
</evidence>
<name>A0ABR7YSU2_9SPHI</name>
<evidence type="ECO:0000313" key="8">
    <source>
        <dbReference type="EMBL" id="MBD1434327.1"/>
    </source>
</evidence>
<feature type="binding site" evidence="6">
    <location>
        <position position="96"/>
    </location>
    <ligand>
        <name>Zn(2+)</name>
        <dbReference type="ChEBI" id="CHEBI:29105"/>
        <note>catalytic</note>
    </ligand>
</feature>
<evidence type="ECO:0000313" key="9">
    <source>
        <dbReference type="Proteomes" id="UP000602759"/>
    </source>
</evidence>
<keyword evidence="1 6" id="KW-0819">tRNA processing</keyword>
<feature type="domain" description="CMP/dCMP-type deaminase" evidence="7">
    <location>
        <begin position="15"/>
        <end position="124"/>
    </location>
</feature>
<dbReference type="Pfam" id="PF00383">
    <property type="entry name" value="dCMP_cyt_deam_1"/>
    <property type="match status" value="1"/>
</dbReference>
<evidence type="ECO:0000256" key="3">
    <source>
        <dbReference type="ARBA" id="ARBA00022801"/>
    </source>
</evidence>
<gene>
    <name evidence="6" type="primary">tadA</name>
    <name evidence="8" type="ORF">H8B06_15955</name>
</gene>
<comment type="function">
    <text evidence="6">Catalyzes the deamination of adenosine to inosine at the wobble position 34 of tRNA(Arg2).</text>
</comment>
<dbReference type="PANTHER" id="PTHR11079:SF202">
    <property type="entry name" value="TRNA-SPECIFIC ADENOSINE DEAMINASE"/>
    <property type="match status" value="1"/>
</dbReference>
<comment type="caution">
    <text evidence="8">The sequence shown here is derived from an EMBL/GenBank/DDBJ whole genome shotgun (WGS) entry which is preliminary data.</text>
</comment>
<evidence type="ECO:0000256" key="2">
    <source>
        <dbReference type="ARBA" id="ARBA00022723"/>
    </source>
</evidence>
<feature type="binding site" evidence="6">
    <location>
        <position position="99"/>
    </location>
    <ligand>
        <name>Zn(2+)</name>
        <dbReference type="ChEBI" id="CHEBI:29105"/>
        <note>catalytic</note>
    </ligand>
</feature>
<dbReference type="InterPro" id="IPR016193">
    <property type="entry name" value="Cytidine_deaminase-like"/>
</dbReference>
<accession>A0ABR7YSU2</accession>